<dbReference type="Proteomes" id="UP000308600">
    <property type="component" value="Unassembled WGS sequence"/>
</dbReference>
<accession>A0ACD3B1G0</accession>
<reference evidence="1 2" key="1">
    <citation type="journal article" date="2019" name="Nat. Ecol. Evol.">
        <title>Megaphylogeny resolves global patterns of mushroom evolution.</title>
        <authorList>
            <person name="Varga T."/>
            <person name="Krizsan K."/>
            <person name="Foldi C."/>
            <person name="Dima B."/>
            <person name="Sanchez-Garcia M."/>
            <person name="Sanchez-Ramirez S."/>
            <person name="Szollosi G.J."/>
            <person name="Szarkandi J.G."/>
            <person name="Papp V."/>
            <person name="Albert L."/>
            <person name="Andreopoulos W."/>
            <person name="Angelini C."/>
            <person name="Antonin V."/>
            <person name="Barry K.W."/>
            <person name="Bougher N.L."/>
            <person name="Buchanan P."/>
            <person name="Buyck B."/>
            <person name="Bense V."/>
            <person name="Catcheside P."/>
            <person name="Chovatia M."/>
            <person name="Cooper J."/>
            <person name="Damon W."/>
            <person name="Desjardin D."/>
            <person name="Finy P."/>
            <person name="Geml J."/>
            <person name="Haridas S."/>
            <person name="Hughes K."/>
            <person name="Justo A."/>
            <person name="Karasinski D."/>
            <person name="Kautmanova I."/>
            <person name="Kiss B."/>
            <person name="Kocsube S."/>
            <person name="Kotiranta H."/>
            <person name="LaButti K.M."/>
            <person name="Lechner B.E."/>
            <person name="Liimatainen K."/>
            <person name="Lipzen A."/>
            <person name="Lukacs Z."/>
            <person name="Mihaltcheva S."/>
            <person name="Morgado L.N."/>
            <person name="Niskanen T."/>
            <person name="Noordeloos M.E."/>
            <person name="Ohm R.A."/>
            <person name="Ortiz-Santana B."/>
            <person name="Ovrebo C."/>
            <person name="Racz N."/>
            <person name="Riley R."/>
            <person name="Savchenko A."/>
            <person name="Shiryaev A."/>
            <person name="Soop K."/>
            <person name="Spirin V."/>
            <person name="Szebenyi C."/>
            <person name="Tomsovsky M."/>
            <person name="Tulloss R.E."/>
            <person name="Uehling J."/>
            <person name="Grigoriev I.V."/>
            <person name="Vagvolgyi C."/>
            <person name="Papp T."/>
            <person name="Martin F.M."/>
            <person name="Miettinen O."/>
            <person name="Hibbett D.S."/>
            <person name="Nagy L.G."/>
        </authorList>
    </citation>
    <scope>NUCLEOTIDE SEQUENCE [LARGE SCALE GENOMIC DNA]</scope>
    <source>
        <strain evidence="1 2">NL-1719</strain>
    </source>
</reference>
<sequence length="1599" mass="180710">MSYTEDLRPDSLITNSDMIGDYELEELYRAVWAGYVVEVPALNANSLEHGSDTPQAQTENRPASPSPFFPPGPARQNPIPYVTGQLVESPVSARPVASPATGRAPRPLPPTPGGSSIPKPVAPPNIPLPPTPIQNPPPIPPSQRGDRALPNNGTPNLYPGPSLVKNMPNLLPSVFTIPDTEQYSTTSPHIDNQRNTLHNLLNDRPSSSSSRPLEAAVAPVYEYHATSNQYLFPQDTHRSTSELSGDDPSHSFDYPGTEEGYDRWQSQGGTVLTSVSVSEFPILTRPDQLPANFNPYASPPGDDPDADDNDPLAAIGRYANVPYDNRDSAGSYLEDEWEEVRPDRPEGPSHVARNMSQVLRDIENFDPTPRDLEEGEWYEEASDGDDETRYINTRLLSNIAVHVRDRVPRGTHVKGSIPYPNAFTGKDIVSTIHSVISRELVRNHGLSPDDRRIALDMARSLQNQLFFYEVEWGARVLQDNVEDVYMFLDELEGPSDGPPEQQELPTGVTTSLTHCYSTNCGDGLPCYSPRCPRRGDSFQQNPSNTEAATIVHREEWSQKVHPEFLSGLSETEKSRQTIIHKLISKEEQYLEDLDMIESTFIKPLRAANPPVMSASRLDDFIDDVFGNILDLRDSNKRLLEEMYIRQREQAPVIQRIGDIFLNIATEFRENYPIYVGHHPLAEKQLREELESNAEFRLFIEKCTRRQVIRQGESVRIDLRQALSRPGEHLNKYPVLLEAILGETAPGNPDSEFLSAAISALKNLQTVAQLRTFQSAMGRGAAGRWEWHDIMSPDERHFIKDEESKRQSIIFELIKGEMTYVRDLENIEKIFLRPLRNANPPIIPPDRLNSWTTDVFHNFGEIYAHHRKLLGQLHDIQLEEHPRIKSIVAPLFDAALNFREAYLEYIPNYPIAEYRINDEMEKNPAFKTFIDECVRHPDSHRLDMKNFVNRPIPRLLRYELLLRGILDVTLPGHEDKEAIPQVIEIIKALGKETEHGVQTSKQKVELWIYNSNLVFKPGEIVDMDLLNENRSLVHTGKLSRQDGNELFVLLFDNYLVMTKPKEKEGVTRYHLQRRPIPLEMLTLGSFADPPTMRQTGLLRNLRDRRTEDTTGNQGNRPVDGVDSRFVYPFTFSNVGRTEGTHLVYAESQVQRDAWKRSFEDALGLRTAVQEHNKVFEMETLSSDTFVIQTSPAGNSTWNDGAFFTGKVTCSVPFSTFDRRGLVAIGCAEGLWIGFRHDSKSMRRVLHVRMITQCAILEDFGLFLVLADKSLFAYHLEALVPSQPGSPHASQAPQKLGKDISFFRIGNLGGRTLVIYMRKKGVESHFYLMEPVIDKINEGVKPTSGIGIRIGIQRNKTDWFRNYKYFYIPSEAYDVVVLKARLAILCAKGFEIMDLNSLSSVNIPSREDARYSYITKRCDSCRPLGMFRSTDDEFLLCYNEFGVYVDKHGDPSRHSAIVEWEGSAESAALHPPYILLFDSRFIEIRYIETGRLAQIVLGEDIRCLWDGASLDSNPAITPGSRTDDHMVQEARIHAVMNMTEPVPTNSLRPNRVIAQHVFELVPTIPLYLPGSLASPSSVPYFPQSFSPPRSPPLRASNSLRA</sequence>
<organism evidence="1 2">
    <name type="scientific">Pluteus cervinus</name>
    <dbReference type="NCBI Taxonomy" id="181527"/>
    <lineage>
        <taxon>Eukaryota</taxon>
        <taxon>Fungi</taxon>
        <taxon>Dikarya</taxon>
        <taxon>Basidiomycota</taxon>
        <taxon>Agaricomycotina</taxon>
        <taxon>Agaricomycetes</taxon>
        <taxon>Agaricomycetidae</taxon>
        <taxon>Agaricales</taxon>
        <taxon>Pluteineae</taxon>
        <taxon>Pluteaceae</taxon>
        <taxon>Pluteus</taxon>
    </lineage>
</organism>
<gene>
    <name evidence="1" type="ORF">BDN72DRAFT_837648</name>
</gene>
<name>A0ACD3B1G0_9AGAR</name>
<evidence type="ECO:0000313" key="2">
    <source>
        <dbReference type="Proteomes" id="UP000308600"/>
    </source>
</evidence>
<protein>
    <submittedName>
        <fullName evidence="1">Uncharacterized protein</fullName>
    </submittedName>
</protein>
<proteinExistence type="predicted"/>
<dbReference type="EMBL" id="ML208298">
    <property type="protein sequence ID" value="TFK71429.1"/>
    <property type="molecule type" value="Genomic_DNA"/>
</dbReference>
<keyword evidence="2" id="KW-1185">Reference proteome</keyword>
<evidence type="ECO:0000313" key="1">
    <source>
        <dbReference type="EMBL" id="TFK71429.1"/>
    </source>
</evidence>